<dbReference type="Proteomes" id="UP000194450">
    <property type="component" value="Unassembled WGS sequence"/>
</dbReference>
<proteinExistence type="predicted"/>
<sequence length="1067" mass="117845">MSTTKPQVPGEKQTGLIAWFANNTVAANLLMFLIIIGGLFAVQEVRKQMFPEVELNIISIQVPFQGAAPQEVEQGVIVRIEDAIEDVNGIEEVTSTAREGLASLSIEVESGYDPQVVMDEVKMRVDGIASMPEQTENPVIYRVRPQRQVIWLSVYGDIDEVAMKELAKDVRDDLKSIGGITKVEVVGSREYEIAVEISEQDLQRYNLTFQEIVAAVRGTSVDIPGGSIKTPNGDILLRTSNQAYIGQEFEDIVLINNPDGTRLTLADIATVRDGFVETENFTRFDGKPATFVRVDSVGDQNDLKIAEVVRNYVDRKQSELPSAVKIAHWGDSSYYLQGRLDLMTGNMVSGGFLVFIMLALFLQLRLAFWVMLGIPICFLGTIMLMPLPMFDISINMISLFGFILVLGIVVDDAIVIGESAYSEIEKHGKTTDNVVKGAKRVAIPATFGVLTTMVAFIPMLMVDGGMGAIWESIAWVVILCLAFSLVESKLILPAHIANMKYSKGRGEKANAFQRFRNKISDGLMYVVKTKYRPFLKKCLHYRYTTLATFIAMFVLMIGLIAGGAVRWVFFPDIPSDFIQANVEMQPGSSEQRTIEVVQKVEQALRDVDAEIVDEDGAAVIRHTNIWLSGTSGGTVFAELAKGEEREIDGFDIVNRWREQVPELAGVKALNFRGSIGGGNAFDLEFQLTGEDLTELSSAANDLKAELRQFDGVFDIEDTFGEGKEEIILKLKPLANAMGIDLADLANQVRYAFYGAEAQRIQRNDEEVRVMVRYPLEERQSVGSLESMRLRTAGGAEIPFTELAEVEFSTGYNTITRIDRERSVNVRARVDKQKVEPSSIVKDITSEKIQVILDKYPSVEYKLQGASQDEAEATNSLQYGFMFALVAIYALMAIPLKSYSQPLIIMSVIPFGMIGAVLGHLILGIPISILSLFGIIALAGVVVNDSLVMVDYVNQARKDGVKLRQAVVDAGVRRFRAIILTSLTTFFGLLPIVLEKSLQAKIVIPMAVSLAFGILFATVITLLLIPCLYLILDDFKRGVRTMLSWYGLMAPPPPKESTLVEDHGAGKV</sequence>
<evidence type="ECO:0000256" key="1">
    <source>
        <dbReference type="SAM" id="Phobius"/>
    </source>
</evidence>
<feature type="transmembrane region" description="Helical" evidence="1">
    <location>
        <begin position="546"/>
        <end position="569"/>
    </location>
</feature>
<dbReference type="SUPFAM" id="SSF82714">
    <property type="entry name" value="Multidrug efflux transporter AcrB TolC docking domain, DN and DC subdomains"/>
    <property type="match status" value="2"/>
</dbReference>
<dbReference type="Pfam" id="PF00873">
    <property type="entry name" value="ACR_tran"/>
    <property type="match status" value="1"/>
</dbReference>
<feature type="transmembrane region" description="Helical" evidence="1">
    <location>
        <begin position="902"/>
        <end position="922"/>
    </location>
</feature>
<dbReference type="GO" id="GO:0042910">
    <property type="term" value="F:xenobiotic transmembrane transporter activity"/>
    <property type="evidence" value="ECO:0007669"/>
    <property type="project" value="TreeGrafter"/>
</dbReference>
<dbReference type="OrthoDB" id="5287122at2"/>
<feature type="transmembrane region" description="Helical" evidence="1">
    <location>
        <begin position="473"/>
        <end position="492"/>
    </location>
</feature>
<feature type="transmembrane region" description="Helical" evidence="1">
    <location>
        <begin position="20"/>
        <end position="42"/>
    </location>
</feature>
<dbReference type="SUPFAM" id="SSF82693">
    <property type="entry name" value="Multidrug efflux transporter AcrB pore domain, PN1, PN2, PC1 and PC2 subdomains"/>
    <property type="match status" value="3"/>
</dbReference>
<feature type="transmembrane region" description="Helical" evidence="1">
    <location>
        <begin position="352"/>
        <end position="385"/>
    </location>
</feature>
<dbReference type="RefSeq" id="WP_086434619.1">
    <property type="nucleotide sequence ID" value="NZ_FXWH01000001.1"/>
</dbReference>
<dbReference type="Gene3D" id="1.20.1640.10">
    <property type="entry name" value="Multidrug efflux transporter AcrB transmembrane domain"/>
    <property type="match status" value="2"/>
</dbReference>
<dbReference type="SUPFAM" id="SSF82866">
    <property type="entry name" value="Multidrug efflux transporter AcrB transmembrane domain"/>
    <property type="match status" value="2"/>
</dbReference>
<feature type="transmembrane region" description="Helical" evidence="1">
    <location>
        <begin position="928"/>
        <end position="953"/>
    </location>
</feature>
<gene>
    <name evidence="2" type="ORF">SAMN06297229_1567</name>
</gene>
<feature type="transmembrane region" description="Helical" evidence="1">
    <location>
        <begin position="397"/>
        <end position="421"/>
    </location>
</feature>
<organism evidence="2 3">
    <name type="scientific">Pseudidiomarina planktonica</name>
    <dbReference type="NCBI Taxonomy" id="1323738"/>
    <lineage>
        <taxon>Bacteria</taxon>
        <taxon>Pseudomonadati</taxon>
        <taxon>Pseudomonadota</taxon>
        <taxon>Gammaproteobacteria</taxon>
        <taxon>Alteromonadales</taxon>
        <taxon>Idiomarinaceae</taxon>
        <taxon>Pseudidiomarina</taxon>
    </lineage>
</organism>
<evidence type="ECO:0000313" key="3">
    <source>
        <dbReference type="Proteomes" id="UP000194450"/>
    </source>
</evidence>
<keyword evidence="3" id="KW-1185">Reference proteome</keyword>
<dbReference type="InterPro" id="IPR027463">
    <property type="entry name" value="AcrB_DN_DC_subdom"/>
</dbReference>
<protein>
    <submittedName>
        <fullName evidence="2">Multidrug efflux pump subunit AcrB</fullName>
    </submittedName>
</protein>
<evidence type="ECO:0000313" key="2">
    <source>
        <dbReference type="EMBL" id="SMQ66631.1"/>
    </source>
</evidence>
<dbReference type="AlphaFoldDB" id="A0A1Y6EZC5"/>
<dbReference type="Gene3D" id="3.30.70.1320">
    <property type="entry name" value="Multidrug efflux transporter AcrB pore domain like"/>
    <property type="match status" value="1"/>
</dbReference>
<dbReference type="Gene3D" id="3.30.2090.10">
    <property type="entry name" value="Multidrug efflux transporter AcrB TolC docking domain, DN and DC subdomains"/>
    <property type="match status" value="2"/>
</dbReference>
<name>A0A1Y6EZC5_9GAMM</name>
<dbReference type="InterPro" id="IPR001036">
    <property type="entry name" value="Acrflvin-R"/>
</dbReference>
<keyword evidence="1" id="KW-1133">Transmembrane helix</keyword>
<dbReference type="PRINTS" id="PR00702">
    <property type="entry name" value="ACRIFLAVINRP"/>
</dbReference>
<reference evidence="3" key="1">
    <citation type="submission" date="2017-04" db="EMBL/GenBank/DDBJ databases">
        <authorList>
            <person name="Varghese N."/>
            <person name="Submissions S."/>
        </authorList>
    </citation>
    <scope>NUCLEOTIDE SEQUENCE [LARGE SCALE GENOMIC DNA]</scope>
</reference>
<feature type="transmembrane region" description="Helical" evidence="1">
    <location>
        <begin position="974"/>
        <end position="993"/>
    </location>
</feature>
<dbReference type="GO" id="GO:0005886">
    <property type="term" value="C:plasma membrane"/>
    <property type="evidence" value="ECO:0007669"/>
    <property type="project" value="TreeGrafter"/>
</dbReference>
<feature type="transmembrane region" description="Helical" evidence="1">
    <location>
        <begin position="1005"/>
        <end position="1031"/>
    </location>
</feature>
<dbReference type="Gene3D" id="3.30.70.1430">
    <property type="entry name" value="Multidrug efflux transporter AcrB pore domain"/>
    <property type="match status" value="2"/>
</dbReference>
<dbReference type="EMBL" id="FXWH01000001">
    <property type="protein sequence ID" value="SMQ66631.1"/>
    <property type="molecule type" value="Genomic_DNA"/>
</dbReference>
<keyword evidence="1" id="KW-0472">Membrane</keyword>
<dbReference type="PANTHER" id="PTHR32063">
    <property type="match status" value="1"/>
</dbReference>
<dbReference type="Gene3D" id="3.30.70.1440">
    <property type="entry name" value="Multidrug efflux transporter AcrB pore domain"/>
    <property type="match status" value="1"/>
</dbReference>
<accession>A0A1Y6EZC5</accession>
<feature type="transmembrane region" description="Helical" evidence="1">
    <location>
        <begin position="441"/>
        <end position="461"/>
    </location>
</feature>
<feature type="transmembrane region" description="Helical" evidence="1">
    <location>
        <begin position="876"/>
        <end position="895"/>
    </location>
</feature>
<dbReference type="PANTHER" id="PTHR32063:SF33">
    <property type="entry name" value="RND SUPERFAMILY EFFLUX PUMP PERMEASE COMPONENT"/>
    <property type="match status" value="1"/>
</dbReference>
<keyword evidence="1" id="KW-0812">Transmembrane</keyword>